<dbReference type="Proteomes" id="UP000887013">
    <property type="component" value="Unassembled WGS sequence"/>
</dbReference>
<evidence type="ECO:0000313" key="2">
    <source>
        <dbReference type="Proteomes" id="UP000887013"/>
    </source>
</evidence>
<comment type="caution">
    <text evidence="1">The sequence shown here is derived from an EMBL/GenBank/DDBJ whole genome shotgun (WGS) entry which is preliminary data.</text>
</comment>
<sequence>MRDLDFKYLKRQGYDSALVMSGEFKGMQACFAEHQPKVMLCALYVTQFKSCSSDLCQVQAIINSLGRIEKTYSFPPTAKILEVLSLKIGEI</sequence>
<gene>
    <name evidence="1" type="ORF">NPIL_155451</name>
</gene>
<proteinExistence type="predicted"/>
<organism evidence="1 2">
    <name type="scientific">Nephila pilipes</name>
    <name type="common">Giant wood spider</name>
    <name type="synonym">Nephila maculata</name>
    <dbReference type="NCBI Taxonomy" id="299642"/>
    <lineage>
        <taxon>Eukaryota</taxon>
        <taxon>Metazoa</taxon>
        <taxon>Ecdysozoa</taxon>
        <taxon>Arthropoda</taxon>
        <taxon>Chelicerata</taxon>
        <taxon>Arachnida</taxon>
        <taxon>Araneae</taxon>
        <taxon>Araneomorphae</taxon>
        <taxon>Entelegynae</taxon>
        <taxon>Araneoidea</taxon>
        <taxon>Nephilidae</taxon>
        <taxon>Nephila</taxon>
    </lineage>
</organism>
<dbReference type="AlphaFoldDB" id="A0A8X6MXJ4"/>
<dbReference type="OrthoDB" id="6584407at2759"/>
<keyword evidence="2" id="KW-1185">Reference proteome</keyword>
<reference evidence="1" key="1">
    <citation type="submission" date="2020-08" db="EMBL/GenBank/DDBJ databases">
        <title>Multicomponent nature underlies the extraordinary mechanical properties of spider dragline silk.</title>
        <authorList>
            <person name="Kono N."/>
            <person name="Nakamura H."/>
            <person name="Mori M."/>
            <person name="Yoshida Y."/>
            <person name="Ohtoshi R."/>
            <person name="Malay A.D."/>
            <person name="Moran D.A.P."/>
            <person name="Tomita M."/>
            <person name="Numata K."/>
            <person name="Arakawa K."/>
        </authorList>
    </citation>
    <scope>NUCLEOTIDE SEQUENCE</scope>
</reference>
<evidence type="ECO:0000313" key="1">
    <source>
        <dbReference type="EMBL" id="GFS83016.1"/>
    </source>
</evidence>
<protein>
    <submittedName>
        <fullName evidence="1">Uncharacterized protein</fullName>
    </submittedName>
</protein>
<name>A0A8X6MXJ4_NEPPI</name>
<dbReference type="EMBL" id="BMAW01051874">
    <property type="protein sequence ID" value="GFS83016.1"/>
    <property type="molecule type" value="Genomic_DNA"/>
</dbReference>
<accession>A0A8X6MXJ4</accession>